<dbReference type="Pfam" id="PF00534">
    <property type="entry name" value="Glycos_transf_1"/>
    <property type="match status" value="1"/>
</dbReference>
<dbReference type="AlphaFoldDB" id="W5Y9Q4"/>
<accession>W5Y9Q4</accession>
<dbReference type="Proteomes" id="UP000019222">
    <property type="component" value="Chromosome"/>
</dbReference>
<dbReference type="STRING" id="1224164.B843_09365"/>
<keyword evidence="4" id="KW-1185">Reference proteome</keyword>
<feature type="domain" description="Glycosyl transferase family 1" evidence="2">
    <location>
        <begin position="188"/>
        <end position="334"/>
    </location>
</feature>
<keyword evidence="1 3" id="KW-0808">Transferase</keyword>
<dbReference type="GO" id="GO:0016757">
    <property type="term" value="F:glycosyltransferase activity"/>
    <property type="evidence" value="ECO:0007669"/>
    <property type="project" value="InterPro"/>
</dbReference>
<gene>
    <name evidence="3" type="ORF">B843_09365</name>
</gene>
<dbReference type="RefSeq" id="WP_025253271.1">
    <property type="nucleotide sequence ID" value="NZ_CP004353.1"/>
</dbReference>
<evidence type="ECO:0000259" key="2">
    <source>
        <dbReference type="Pfam" id="PF00534"/>
    </source>
</evidence>
<dbReference type="EMBL" id="CP004353">
    <property type="protein sequence ID" value="AHI23258.1"/>
    <property type="molecule type" value="Genomic_DNA"/>
</dbReference>
<protein>
    <submittedName>
        <fullName evidence="3">Group 1 glycosyl transferase</fullName>
    </submittedName>
</protein>
<dbReference type="Gene3D" id="3.40.50.2000">
    <property type="entry name" value="Glycogen Phosphorylase B"/>
    <property type="match status" value="1"/>
</dbReference>
<dbReference type="eggNOG" id="COG0438">
    <property type="taxonomic scope" value="Bacteria"/>
</dbReference>
<evidence type="ECO:0000313" key="4">
    <source>
        <dbReference type="Proteomes" id="UP000019222"/>
    </source>
</evidence>
<dbReference type="SUPFAM" id="SSF53756">
    <property type="entry name" value="UDP-Glycosyltransferase/glycogen phosphorylase"/>
    <property type="match status" value="1"/>
</dbReference>
<dbReference type="PATRIC" id="fig|1224164.3.peg.1893"/>
<reference evidence="3 4" key="1">
    <citation type="submission" date="2013-02" db="EMBL/GenBank/DDBJ databases">
        <title>The complete genome sequence of Corynebacterium vitaeruminis DSM 20294.</title>
        <authorList>
            <person name="Ruckert C."/>
            <person name="Albersmeier A."/>
            <person name="Kalinowski J."/>
        </authorList>
    </citation>
    <scope>NUCLEOTIDE SEQUENCE [LARGE SCALE GENOMIC DNA]</scope>
    <source>
        <strain evidence="4">ATCC 10234</strain>
    </source>
</reference>
<name>W5Y9Q4_9CORY</name>
<evidence type="ECO:0000313" key="3">
    <source>
        <dbReference type="EMBL" id="AHI23258.1"/>
    </source>
</evidence>
<dbReference type="InterPro" id="IPR001296">
    <property type="entry name" value="Glyco_trans_1"/>
</dbReference>
<proteinExistence type="predicted"/>
<dbReference type="KEGG" id="cvt:B843_09365"/>
<sequence length="362" mass="40932">MPSPMQAILAPELRPYFLDNLRAFAPLHVLWGRRVYMKGVDERSDYPELTFQQVSPVKSFIDGWKLRTPRLVVPEPFWYRQYPTSFPFLLGFRLGCLIRRSSAKVGTYCIDNSFPEKLLKLPARIPAPIRARLAKLVAAPYLAMIDDIVFGTDGSRETYSHTFGKSFDQFPTVIPRPVRYGERTQPIDRKRFAFVGSLRREKGIGLMLAAWDEVSKRRDDLSLEVAGIGELAPQVREWAKLHPSVTFTEGATRNEVFELLNRTGCHIQLSMPGARFREQVGSSNLEALSCEHRLIVTEETGIANWLKDLGHGVLPINASPSDVADLIEKFADDNDWEAPEATFGQVDGYVEAHDLLLERAGK</sequence>
<organism evidence="3 4">
    <name type="scientific">Corynebacterium vitaeruminis DSM 20294</name>
    <dbReference type="NCBI Taxonomy" id="1224164"/>
    <lineage>
        <taxon>Bacteria</taxon>
        <taxon>Bacillati</taxon>
        <taxon>Actinomycetota</taxon>
        <taxon>Actinomycetes</taxon>
        <taxon>Mycobacteriales</taxon>
        <taxon>Corynebacteriaceae</taxon>
        <taxon>Corynebacterium</taxon>
    </lineage>
</organism>
<dbReference type="HOGENOM" id="CLU_749434_0_0_11"/>
<evidence type="ECO:0000256" key="1">
    <source>
        <dbReference type="ARBA" id="ARBA00022679"/>
    </source>
</evidence>